<organism evidence="2 3">
    <name type="scientific">Astrephomene gubernaculifera</name>
    <dbReference type="NCBI Taxonomy" id="47775"/>
    <lineage>
        <taxon>Eukaryota</taxon>
        <taxon>Viridiplantae</taxon>
        <taxon>Chlorophyta</taxon>
        <taxon>core chlorophytes</taxon>
        <taxon>Chlorophyceae</taxon>
        <taxon>CS clade</taxon>
        <taxon>Chlamydomonadales</taxon>
        <taxon>Astrephomenaceae</taxon>
        <taxon>Astrephomene</taxon>
    </lineage>
</organism>
<accession>A0AAD3HHK2</accession>
<sequence length="311" mass="33488">MAVDILGMDGNLYPPHFGALQGGFGPFNPGYNVVDPYARQTQMHLQRGPPLHARQSHGYYFAGHGRSQSAFKSHNPQAPAKRKFDTFAAPQAQQQPVLHQLRQDNARQARRHFQGPQGVSSSPGCTPRTAPRAPDNRHGFLLSAPGSSRKAQENQGALHAITPSAVPGSGEQLWKNSYGNADKEAVQLAAAAGLDFLGSFYDNACGGDDDLDLPGADSSPEVDISVQEAEAPPHTVDEEANYPPQAKRKLASQAAYIAQLEEQQLTLRERIFLLEQQLSEARRQQRGASPSGHSVDAYGGSDDDRATSSSG</sequence>
<feature type="region of interest" description="Disordered" evidence="1">
    <location>
        <begin position="280"/>
        <end position="311"/>
    </location>
</feature>
<dbReference type="AlphaFoldDB" id="A0AAD3HHK2"/>
<protein>
    <submittedName>
        <fullName evidence="2">Uncharacterized protein</fullName>
    </submittedName>
</protein>
<name>A0AAD3HHK2_9CHLO</name>
<feature type="region of interest" description="Disordered" evidence="1">
    <location>
        <begin position="104"/>
        <end position="155"/>
    </location>
</feature>
<dbReference type="EMBL" id="BMAR01000001">
    <property type="protein sequence ID" value="GFR40851.1"/>
    <property type="molecule type" value="Genomic_DNA"/>
</dbReference>
<evidence type="ECO:0000313" key="2">
    <source>
        <dbReference type="EMBL" id="GFR40851.1"/>
    </source>
</evidence>
<dbReference type="Proteomes" id="UP001054857">
    <property type="component" value="Unassembled WGS sequence"/>
</dbReference>
<proteinExistence type="predicted"/>
<dbReference type="PANTHER" id="PTHR34484">
    <property type="entry name" value="OS02G0832600 PROTEIN"/>
    <property type="match status" value="1"/>
</dbReference>
<gene>
    <name evidence="2" type="ORF">Agub_g1501</name>
</gene>
<dbReference type="PANTHER" id="PTHR34484:SF2">
    <property type="entry name" value="OS02G0832600 PROTEIN"/>
    <property type="match status" value="1"/>
</dbReference>
<evidence type="ECO:0000256" key="1">
    <source>
        <dbReference type="SAM" id="MobiDB-lite"/>
    </source>
</evidence>
<feature type="compositionally biased region" description="Basic and acidic residues" evidence="1">
    <location>
        <begin position="302"/>
        <end position="311"/>
    </location>
</feature>
<keyword evidence="3" id="KW-1185">Reference proteome</keyword>
<comment type="caution">
    <text evidence="2">The sequence shown here is derived from an EMBL/GenBank/DDBJ whole genome shotgun (WGS) entry which is preliminary data.</text>
</comment>
<evidence type="ECO:0000313" key="3">
    <source>
        <dbReference type="Proteomes" id="UP001054857"/>
    </source>
</evidence>
<reference evidence="2 3" key="1">
    <citation type="journal article" date="2021" name="Sci. Rep.">
        <title>Genome sequencing of the multicellular alga Astrephomene provides insights into convergent evolution of germ-soma differentiation.</title>
        <authorList>
            <person name="Yamashita S."/>
            <person name="Yamamoto K."/>
            <person name="Matsuzaki R."/>
            <person name="Suzuki S."/>
            <person name="Yamaguchi H."/>
            <person name="Hirooka S."/>
            <person name="Minakuchi Y."/>
            <person name="Miyagishima S."/>
            <person name="Kawachi M."/>
            <person name="Toyoda A."/>
            <person name="Nozaki H."/>
        </authorList>
    </citation>
    <scope>NUCLEOTIDE SEQUENCE [LARGE SCALE GENOMIC DNA]</scope>
    <source>
        <strain evidence="2 3">NIES-4017</strain>
    </source>
</reference>